<feature type="coiled-coil region" evidence="1">
    <location>
        <begin position="19"/>
        <end position="74"/>
    </location>
</feature>
<dbReference type="AlphaFoldDB" id="A0A177L437"/>
<evidence type="ECO:0000313" key="3">
    <source>
        <dbReference type="Proteomes" id="UP000076935"/>
    </source>
</evidence>
<gene>
    <name evidence="2" type="ORF">AWH49_16500</name>
</gene>
<keyword evidence="3" id="KW-1185">Reference proteome</keyword>
<sequence length="79" mass="9284">MDKSSETKLELSDVVKEQIEKILAENKQLHVENEELKEKIAEIETDYIILYEGLEQKSFRNNELKTENESLNTKLKTTE</sequence>
<reference evidence="2 3" key="1">
    <citation type="submission" date="2016-01" db="EMBL/GenBank/DDBJ databases">
        <title>Investigation of taxonomic status of Bacillus aminovorans.</title>
        <authorList>
            <person name="Verma A."/>
            <person name="Pal Y."/>
            <person name="Krishnamurthi S."/>
        </authorList>
    </citation>
    <scope>NUCLEOTIDE SEQUENCE [LARGE SCALE GENOMIC DNA]</scope>
    <source>
        <strain evidence="2 3">DSM 1314</strain>
    </source>
</reference>
<proteinExistence type="predicted"/>
<protein>
    <submittedName>
        <fullName evidence="2">Uncharacterized protein</fullName>
    </submittedName>
</protein>
<keyword evidence="1" id="KW-0175">Coiled coil</keyword>
<organism evidence="2 3">
    <name type="scientific">Domibacillus aminovorans</name>
    <dbReference type="NCBI Taxonomy" id="29332"/>
    <lineage>
        <taxon>Bacteria</taxon>
        <taxon>Bacillati</taxon>
        <taxon>Bacillota</taxon>
        <taxon>Bacilli</taxon>
        <taxon>Bacillales</taxon>
        <taxon>Bacillaceae</taxon>
        <taxon>Domibacillus</taxon>
    </lineage>
</organism>
<name>A0A177L437_9BACI</name>
<comment type="caution">
    <text evidence="2">The sequence shown here is derived from an EMBL/GenBank/DDBJ whole genome shotgun (WGS) entry which is preliminary data.</text>
</comment>
<evidence type="ECO:0000313" key="2">
    <source>
        <dbReference type="EMBL" id="OAH60460.1"/>
    </source>
</evidence>
<evidence type="ECO:0000256" key="1">
    <source>
        <dbReference type="SAM" id="Coils"/>
    </source>
</evidence>
<dbReference type="EMBL" id="LQWY01000038">
    <property type="protein sequence ID" value="OAH60460.1"/>
    <property type="molecule type" value="Genomic_DNA"/>
</dbReference>
<dbReference type="RefSeq" id="WP_063966095.1">
    <property type="nucleotide sequence ID" value="NZ_JBCNAN010000031.1"/>
</dbReference>
<dbReference type="Proteomes" id="UP000076935">
    <property type="component" value="Unassembled WGS sequence"/>
</dbReference>
<accession>A0A177L437</accession>